<evidence type="ECO:0000313" key="1">
    <source>
        <dbReference type="EMBL" id="AGC34571.1"/>
    </source>
</evidence>
<evidence type="ECO:0000313" key="2">
    <source>
        <dbReference type="Proteomes" id="UP000014319"/>
    </source>
</evidence>
<organism evidence="1 2">
    <name type="scientific">Haloarcula sinaiiensis tailed virus 1</name>
    <dbReference type="NCBI Taxonomy" id="1262530"/>
    <lineage>
        <taxon>Viruses</taxon>
        <taxon>Duplodnaviria</taxon>
        <taxon>Heunggongvirae</taxon>
        <taxon>Uroviricota</taxon>
        <taxon>Caudoviricetes</taxon>
        <taxon>Kirjokansivirales</taxon>
        <taxon>Shortaselviridae</taxon>
        <taxon>Lonfivirus</taxon>
        <taxon>Lonfivirus codicilli</taxon>
        <taxon>Lonfivirus HSTV1</taxon>
    </lineage>
</organism>
<accession>R9QSS7</accession>
<gene>
    <name evidence="1" type="primary">26</name>
    <name evidence="1" type="ORF">HSTV1_26</name>
</gene>
<dbReference type="RefSeq" id="YP_008083076.1">
    <property type="nucleotide sequence ID" value="NC_021471.1"/>
</dbReference>
<keyword evidence="2" id="KW-1185">Reference proteome</keyword>
<reference evidence="1 2" key="1">
    <citation type="journal article" date="2013" name="Proc. Natl. Acad. Sci. U.S.A.">
        <title>Structure of the archaeal head-tailed virus HSTV-1 completes the HK97 fold story.</title>
        <authorList>
            <person name="Pietila M.K."/>
            <person name="Laurinmaki P."/>
            <person name="Russell D.A."/>
            <person name="Ko C.C."/>
            <person name="Jacobs-Sera D."/>
            <person name="Hendrix R.W."/>
            <person name="Bamford D.H."/>
            <person name="Butcher S.J."/>
        </authorList>
    </citation>
    <scope>NUCLEOTIDE SEQUENCE [LARGE SCALE GENOMIC DNA]</scope>
</reference>
<dbReference type="KEGG" id="vg:16151507"/>
<protein>
    <submittedName>
        <fullName evidence="1">Uncharacterized protein</fullName>
    </submittedName>
</protein>
<proteinExistence type="predicted"/>
<dbReference type="EMBL" id="KC117378">
    <property type="protein sequence ID" value="AGC34571.1"/>
    <property type="molecule type" value="Genomic_DNA"/>
</dbReference>
<name>R9QSS7_9CAUD</name>
<dbReference type="Proteomes" id="UP000014319">
    <property type="component" value="Genome"/>
</dbReference>
<sequence length="151" mass="16554">MTLEKLRLTLNPGEADELQYDLYPIQEVDINSRKEAFSIAPPGLSAAENILLGVSGMQADISVRATLWDDGSDRANGTYSSTVTTVDEQATFLEDEIHAPDFGASWELDHLTGAAFNDDEVFVESIEPTVISQQSPKWKPVRISLRRGGSV</sequence>
<dbReference type="GeneID" id="16151507"/>